<name>A0ABY6GYL3_9GAMM</name>
<proteinExistence type="predicted"/>
<protein>
    <submittedName>
        <fullName evidence="1">Uncharacterized protein</fullName>
    </submittedName>
</protein>
<evidence type="ECO:0000313" key="1">
    <source>
        <dbReference type="EMBL" id="UYM17760.1"/>
    </source>
</evidence>
<evidence type="ECO:0000313" key="2">
    <source>
        <dbReference type="Proteomes" id="UP001163255"/>
    </source>
</evidence>
<gene>
    <name evidence="1" type="ORF">NX720_07585</name>
</gene>
<dbReference type="Proteomes" id="UP001163255">
    <property type="component" value="Chromosome"/>
</dbReference>
<accession>A0ABY6GYL3</accession>
<reference evidence="1" key="1">
    <citation type="submission" date="2022-10" db="EMBL/GenBank/DDBJ databases">
        <title>Completed Genome Sequence of two octocoral isolated bacterium, Endozoicomonas euniceicola EF212T and Endozoicomonas gorgoniicola PS125T.</title>
        <authorList>
            <person name="Chiou Y.-J."/>
            <person name="Chen Y.-H."/>
        </authorList>
    </citation>
    <scope>NUCLEOTIDE SEQUENCE</scope>
    <source>
        <strain evidence="1">EF212</strain>
    </source>
</reference>
<dbReference type="EMBL" id="CP103300">
    <property type="protein sequence ID" value="UYM17760.1"/>
    <property type="molecule type" value="Genomic_DNA"/>
</dbReference>
<dbReference type="RefSeq" id="WP_262600454.1">
    <property type="nucleotide sequence ID" value="NZ_CP103300.1"/>
</dbReference>
<sequence>MNEMEHARFLRDYSRLFFKNSFKTCNKTYSMSYGTAMLSKKLARIHYCGVAINLIDHYRKTYDNFDSFQFLTSCPQQERAGNCREYYGIALKYGFENRIENIWLANHEKHGFLILAADPGISATLTLNEFCQYEAYNYWVCDPWFNIHCRMHMYGLMATLKSSQWESEGKEIYKNDYSSERATLWCQRLFIGNMTFHRMTDNNGQPTAGLFDFFSE</sequence>
<organism evidence="1 2">
    <name type="scientific">Endozoicomonas euniceicola</name>
    <dbReference type="NCBI Taxonomy" id="1234143"/>
    <lineage>
        <taxon>Bacteria</taxon>
        <taxon>Pseudomonadati</taxon>
        <taxon>Pseudomonadota</taxon>
        <taxon>Gammaproteobacteria</taxon>
        <taxon>Oceanospirillales</taxon>
        <taxon>Endozoicomonadaceae</taxon>
        <taxon>Endozoicomonas</taxon>
    </lineage>
</organism>
<keyword evidence="2" id="KW-1185">Reference proteome</keyword>